<comment type="cofactor">
    <cofactor evidence="1 8">
        <name>Mg(2+)</name>
        <dbReference type="ChEBI" id="CHEBI:18420"/>
    </cofactor>
</comment>
<comment type="function">
    <text evidence="8">Toxic component of a toxin-antitoxin (TA) system. An RNase.</text>
</comment>
<keyword evidence="4 8" id="KW-0479">Metal-binding</keyword>
<evidence type="ECO:0000256" key="5">
    <source>
        <dbReference type="ARBA" id="ARBA00022801"/>
    </source>
</evidence>
<dbReference type="InterPro" id="IPR050556">
    <property type="entry name" value="Type_II_TA_system_RNase"/>
</dbReference>
<dbReference type="EMBL" id="JADEWU010000007">
    <property type="protein sequence ID" value="MBE9142672.1"/>
    <property type="molecule type" value="Genomic_DNA"/>
</dbReference>
<keyword evidence="11" id="KW-1185">Reference proteome</keyword>
<comment type="similarity">
    <text evidence="7 8">Belongs to the PINc/VapC protein family.</text>
</comment>
<evidence type="ECO:0000256" key="1">
    <source>
        <dbReference type="ARBA" id="ARBA00001946"/>
    </source>
</evidence>
<dbReference type="Proteomes" id="UP000640725">
    <property type="component" value="Unassembled WGS sequence"/>
</dbReference>
<proteinExistence type="inferred from homology"/>
<gene>
    <name evidence="8" type="primary">vapC</name>
    <name evidence="10" type="ORF">IQ236_05465</name>
</gene>
<feature type="binding site" evidence="8">
    <location>
        <position position="121"/>
    </location>
    <ligand>
        <name>Mg(2+)</name>
        <dbReference type="ChEBI" id="CHEBI:18420"/>
    </ligand>
</feature>
<evidence type="ECO:0000259" key="9">
    <source>
        <dbReference type="Pfam" id="PF01850"/>
    </source>
</evidence>
<dbReference type="PANTHER" id="PTHR33653:SF1">
    <property type="entry name" value="RIBONUCLEASE VAPC2"/>
    <property type="match status" value="1"/>
</dbReference>
<dbReference type="HAMAP" id="MF_00265">
    <property type="entry name" value="VapC_Nob1"/>
    <property type="match status" value="1"/>
</dbReference>
<evidence type="ECO:0000313" key="11">
    <source>
        <dbReference type="Proteomes" id="UP000640725"/>
    </source>
</evidence>
<dbReference type="InterPro" id="IPR029060">
    <property type="entry name" value="PIN-like_dom_sf"/>
</dbReference>
<feature type="domain" description="PIN" evidence="9">
    <location>
        <begin position="27"/>
        <end position="146"/>
    </location>
</feature>
<protein>
    <recommendedName>
        <fullName evidence="8">Ribonuclease VapC</fullName>
        <shortName evidence="8">RNase VapC</shortName>
        <ecNumber evidence="8">3.1.-.-</ecNumber>
    </recommendedName>
    <alternativeName>
        <fullName evidence="8">Toxin VapC</fullName>
    </alternativeName>
</protein>
<evidence type="ECO:0000256" key="8">
    <source>
        <dbReference type="HAMAP-Rule" id="MF_00265"/>
    </source>
</evidence>
<keyword evidence="2 8" id="KW-1277">Toxin-antitoxin system</keyword>
<evidence type="ECO:0000256" key="6">
    <source>
        <dbReference type="ARBA" id="ARBA00022842"/>
    </source>
</evidence>
<dbReference type="EC" id="3.1.-.-" evidence="8"/>
<dbReference type="Gene3D" id="3.40.50.1010">
    <property type="entry name" value="5'-nuclease"/>
    <property type="match status" value="1"/>
</dbReference>
<evidence type="ECO:0000256" key="4">
    <source>
        <dbReference type="ARBA" id="ARBA00022723"/>
    </source>
</evidence>
<dbReference type="SUPFAM" id="SSF88723">
    <property type="entry name" value="PIN domain-like"/>
    <property type="match status" value="1"/>
</dbReference>
<feature type="binding site" evidence="8">
    <location>
        <position position="30"/>
    </location>
    <ligand>
        <name>Mg(2+)</name>
        <dbReference type="ChEBI" id="CHEBI:18420"/>
    </ligand>
</feature>
<evidence type="ECO:0000256" key="7">
    <source>
        <dbReference type="ARBA" id="ARBA00038093"/>
    </source>
</evidence>
<reference evidence="10 11" key="1">
    <citation type="submission" date="2020-10" db="EMBL/GenBank/DDBJ databases">
        <authorList>
            <person name="Castelo-Branco R."/>
            <person name="Eusebio N."/>
            <person name="Adriana R."/>
            <person name="Vieira A."/>
            <person name="Brugerolle De Fraissinette N."/>
            <person name="Rezende De Castro R."/>
            <person name="Schneider M.P."/>
            <person name="Vasconcelos V."/>
            <person name="Leao P.N."/>
        </authorList>
    </citation>
    <scope>NUCLEOTIDE SEQUENCE [LARGE SCALE GENOMIC DNA]</scope>
    <source>
        <strain evidence="10 11">LEGE 06226</strain>
    </source>
</reference>
<dbReference type="Pfam" id="PF01850">
    <property type="entry name" value="PIN"/>
    <property type="match status" value="1"/>
</dbReference>
<dbReference type="PANTHER" id="PTHR33653">
    <property type="entry name" value="RIBONUCLEASE VAPC2"/>
    <property type="match status" value="1"/>
</dbReference>
<organism evidence="10 11">
    <name type="scientific">Planktothrix mougeotii LEGE 06226</name>
    <dbReference type="NCBI Taxonomy" id="1828728"/>
    <lineage>
        <taxon>Bacteria</taxon>
        <taxon>Bacillati</taxon>
        <taxon>Cyanobacteriota</taxon>
        <taxon>Cyanophyceae</taxon>
        <taxon>Oscillatoriophycideae</taxon>
        <taxon>Oscillatoriales</taxon>
        <taxon>Microcoleaceae</taxon>
        <taxon>Planktothrix</taxon>
    </lineage>
</organism>
<keyword evidence="5 8" id="KW-0378">Hydrolase</keyword>
<dbReference type="InterPro" id="IPR002716">
    <property type="entry name" value="PIN_dom"/>
</dbReference>
<evidence type="ECO:0000313" key="10">
    <source>
        <dbReference type="EMBL" id="MBE9142672.1"/>
    </source>
</evidence>
<keyword evidence="6 8" id="KW-0460">Magnesium</keyword>
<sequence>MGRRLSYSGRYSCRVGGRHLAGEFLVYILDTNTLIYYFKGQGKVAQNLANVSPQEIGISAIVLFELQVGIAKSTSPAKRTQQLQQLLNRINLIPFDRNSAVVAATIRAQLEQQGTPIGPIDVLIAGTAASLQATLVTHNVKEFSRVLGLAIADWY</sequence>
<dbReference type="InterPro" id="IPR022907">
    <property type="entry name" value="VapC_family"/>
</dbReference>
<keyword evidence="8" id="KW-0800">Toxin</keyword>
<name>A0ABR9U885_9CYAN</name>
<keyword evidence="3 8" id="KW-0540">Nuclease</keyword>
<comment type="caution">
    <text evidence="10">The sequence shown here is derived from an EMBL/GenBank/DDBJ whole genome shotgun (WGS) entry which is preliminary data.</text>
</comment>
<evidence type="ECO:0000256" key="3">
    <source>
        <dbReference type="ARBA" id="ARBA00022722"/>
    </source>
</evidence>
<evidence type="ECO:0000256" key="2">
    <source>
        <dbReference type="ARBA" id="ARBA00022649"/>
    </source>
</evidence>
<accession>A0ABR9U885</accession>
<dbReference type="CDD" id="cd18745">
    <property type="entry name" value="PIN_VapC4-5_FitB-like"/>
    <property type="match status" value="1"/>
</dbReference>